<dbReference type="SUPFAM" id="SSF53474">
    <property type="entry name" value="alpha/beta-Hydrolases"/>
    <property type="match status" value="1"/>
</dbReference>
<name>A0ABU2HZF7_9RHOB</name>
<evidence type="ECO:0000256" key="1">
    <source>
        <dbReference type="ARBA" id="ARBA00022801"/>
    </source>
</evidence>
<dbReference type="PANTHER" id="PTHR43798">
    <property type="entry name" value="MONOACYLGLYCEROL LIPASE"/>
    <property type="match status" value="1"/>
</dbReference>
<dbReference type="InterPro" id="IPR050266">
    <property type="entry name" value="AB_hydrolase_sf"/>
</dbReference>
<comment type="caution">
    <text evidence="3">The sequence shown here is derived from an EMBL/GenBank/DDBJ whole genome shotgun (WGS) entry which is preliminary data.</text>
</comment>
<evidence type="ECO:0000313" key="4">
    <source>
        <dbReference type="Proteomes" id="UP001269144"/>
    </source>
</evidence>
<dbReference type="GO" id="GO:0016787">
    <property type="term" value="F:hydrolase activity"/>
    <property type="evidence" value="ECO:0007669"/>
    <property type="project" value="UniProtKB-KW"/>
</dbReference>
<sequence length="256" mass="26957">MNNLKLSATELAGNASMPLLVVLPSLGTSVAALWTPVAERLAHRFHVVGVDLPGHGQSAPATGPFRMPDLAQAVLAAVELFSRDQFRIAGVSIGGCITQQLTVDAPQRLAKAVILNSAAKIGQAEAWDQRAALVLAEDTAVLREGSAARWFAPGFAERDGKRADALLASLCEADAASYAGLCRALAQFDLRYQLGDITVPMLVIGGKDDVATPPEQQIALAAGFRDGRVHIVPQVGHLAPAEQPDQVEELIAAFLD</sequence>
<dbReference type="PRINTS" id="PR00111">
    <property type="entry name" value="ABHYDROLASE"/>
</dbReference>
<organism evidence="3 4">
    <name type="scientific">Paracoccus aurantius</name>
    <dbReference type="NCBI Taxonomy" id="3073814"/>
    <lineage>
        <taxon>Bacteria</taxon>
        <taxon>Pseudomonadati</taxon>
        <taxon>Pseudomonadota</taxon>
        <taxon>Alphaproteobacteria</taxon>
        <taxon>Rhodobacterales</taxon>
        <taxon>Paracoccaceae</taxon>
        <taxon>Paracoccus</taxon>
    </lineage>
</organism>
<dbReference type="EMBL" id="JAVQLW010000004">
    <property type="protein sequence ID" value="MDS9469684.1"/>
    <property type="molecule type" value="Genomic_DNA"/>
</dbReference>
<proteinExistence type="predicted"/>
<evidence type="ECO:0000259" key="2">
    <source>
        <dbReference type="Pfam" id="PF12697"/>
    </source>
</evidence>
<accession>A0ABU2HZF7</accession>
<dbReference type="Pfam" id="PF12697">
    <property type="entry name" value="Abhydrolase_6"/>
    <property type="match status" value="1"/>
</dbReference>
<dbReference type="RefSeq" id="WP_311162389.1">
    <property type="nucleotide sequence ID" value="NZ_JAVQLW010000004.1"/>
</dbReference>
<dbReference type="PANTHER" id="PTHR43798:SF31">
    <property type="entry name" value="AB HYDROLASE SUPERFAMILY PROTEIN YCLE"/>
    <property type="match status" value="1"/>
</dbReference>
<dbReference type="InterPro" id="IPR000073">
    <property type="entry name" value="AB_hydrolase_1"/>
</dbReference>
<keyword evidence="1 3" id="KW-0378">Hydrolase</keyword>
<keyword evidence="4" id="KW-1185">Reference proteome</keyword>
<dbReference type="Proteomes" id="UP001269144">
    <property type="component" value="Unassembled WGS sequence"/>
</dbReference>
<gene>
    <name evidence="3" type="ORF">RGQ15_19135</name>
</gene>
<protein>
    <submittedName>
        <fullName evidence="3">Alpha/beta fold hydrolase</fullName>
    </submittedName>
</protein>
<reference evidence="4" key="1">
    <citation type="submission" date="2023-07" db="EMBL/GenBank/DDBJ databases">
        <title>Paracoccus sp. MBLB3053 whole genome sequence.</title>
        <authorList>
            <person name="Hwang C.Y."/>
            <person name="Cho E.-S."/>
            <person name="Seo M.-J."/>
        </authorList>
    </citation>
    <scope>NUCLEOTIDE SEQUENCE [LARGE SCALE GENOMIC DNA]</scope>
    <source>
        <strain evidence="4">MBLB3053</strain>
    </source>
</reference>
<dbReference type="InterPro" id="IPR029058">
    <property type="entry name" value="AB_hydrolase_fold"/>
</dbReference>
<dbReference type="Gene3D" id="3.40.50.1820">
    <property type="entry name" value="alpha/beta hydrolase"/>
    <property type="match status" value="1"/>
</dbReference>
<feature type="domain" description="AB hydrolase-1" evidence="2">
    <location>
        <begin position="20"/>
        <end position="249"/>
    </location>
</feature>
<evidence type="ECO:0000313" key="3">
    <source>
        <dbReference type="EMBL" id="MDS9469684.1"/>
    </source>
</evidence>